<dbReference type="EMBL" id="CAJVQA010000911">
    <property type="protein sequence ID" value="CAG8495606.1"/>
    <property type="molecule type" value="Genomic_DNA"/>
</dbReference>
<gene>
    <name evidence="1" type="ORF">CPELLU_LOCUS2199</name>
</gene>
<sequence length="50" mass="6024">MYKTASQSLHRYWVLATSRNIQVIRKDMLWHNVIPDSLYEANNQEWEEAS</sequence>
<dbReference type="AlphaFoldDB" id="A0A9N8ZH53"/>
<name>A0A9N8ZH53_9GLOM</name>
<comment type="caution">
    <text evidence="1">The sequence shown here is derived from an EMBL/GenBank/DDBJ whole genome shotgun (WGS) entry which is preliminary data.</text>
</comment>
<keyword evidence="2" id="KW-1185">Reference proteome</keyword>
<accession>A0A9N8ZH53</accession>
<reference evidence="1" key="1">
    <citation type="submission" date="2021-06" db="EMBL/GenBank/DDBJ databases">
        <authorList>
            <person name="Kallberg Y."/>
            <person name="Tangrot J."/>
            <person name="Rosling A."/>
        </authorList>
    </citation>
    <scope>NUCLEOTIDE SEQUENCE</scope>
    <source>
        <strain evidence="1">FL966</strain>
    </source>
</reference>
<evidence type="ECO:0000313" key="2">
    <source>
        <dbReference type="Proteomes" id="UP000789759"/>
    </source>
</evidence>
<dbReference type="Proteomes" id="UP000789759">
    <property type="component" value="Unassembled WGS sequence"/>
</dbReference>
<proteinExistence type="predicted"/>
<evidence type="ECO:0000313" key="1">
    <source>
        <dbReference type="EMBL" id="CAG8495606.1"/>
    </source>
</evidence>
<organism evidence="1 2">
    <name type="scientific">Cetraspora pellucida</name>
    <dbReference type="NCBI Taxonomy" id="1433469"/>
    <lineage>
        <taxon>Eukaryota</taxon>
        <taxon>Fungi</taxon>
        <taxon>Fungi incertae sedis</taxon>
        <taxon>Mucoromycota</taxon>
        <taxon>Glomeromycotina</taxon>
        <taxon>Glomeromycetes</taxon>
        <taxon>Diversisporales</taxon>
        <taxon>Gigasporaceae</taxon>
        <taxon>Cetraspora</taxon>
    </lineage>
</organism>
<protein>
    <submittedName>
        <fullName evidence="1">3789_t:CDS:1</fullName>
    </submittedName>
</protein>